<dbReference type="AlphaFoldDB" id="A0A916LD99"/>
<accession>A0A916LD99</accession>
<gene>
    <name evidence="2" type="ORF">ERS007739_03496</name>
</gene>
<evidence type="ECO:0000256" key="1">
    <source>
        <dbReference type="SAM" id="MobiDB-lite"/>
    </source>
</evidence>
<evidence type="ECO:0000313" key="2">
    <source>
        <dbReference type="EMBL" id="COZ19617.1"/>
    </source>
</evidence>
<dbReference type="Proteomes" id="UP000039021">
    <property type="component" value="Unassembled WGS sequence"/>
</dbReference>
<organism evidence="2 3">
    <name type="scientific">Mycobacterium tuberculosis</name>
    <dbReference type="NCBI Taxonomy" id="1773"/>
    <lineage>
        <taxon>Bacteria</taxon>
        <taxon>Bacillati</taxon>
        <taxon>Actinomycetota</taxon>
        <taxon>Actinomycetes</taxon>
        <taxon>Mycobacteriales</taxon>
        <taxon>Mycobacteriaceae</taxon>
        <taxon>Mycobacterium</taxon>
        <taxon>Mycobacterium tuberculosis complex</taxon>
    </lineage>
</organism>
<feature type="region of interest" description="Disordered" evidence="1">
    <location>
        <begin position="1"/>
        <end position="22"/>
    </location>
</feature>
<protein>
    <submittedName>
        <fullName evidence="2">Uncharacterized protein</fullName>
    </submittedName>
</protein>
<reference evidence="3" key="1">
    <citation type="submission" date="2015-03" db="EMBL/GenBank/DDBJ databases">
        <authorList>
            <consortium name="Pathogen Informatics"/>
        </authorList>
    </citation>
    <scope>NUCLEOTIDE SEQUENCE [LARGE SCALE GENOMIC DNA]</scope>
    <source>
        <strain evidence="3">N09902308</strain>
    </source>
</reference>
<dbReference type="EMBL" id="CSBK01001830">
    <property type="protein sequence ID" value="COZ19617.1"/>
    <property type="molecule type" value="Genomic_DNA"/>
</dbReference>
<name>A0A916LD99_MYCTX</name>
<evidence type="ECO:0000313" key="3">
    <source>
        <dbReference type="Proteomes" id="UP000039021"/>
    </source>
</evidence>
<comment type="caution">
    <text evidence="2">The sequence shown here is derived from an EMBL/GenBank/DDBJ whole genome shotgun (WGS) entry which is preliminary data.</text>
</comment>
<proteinExistence type="predicted"/>
<sequence>MLSGISRSALPKDTFRGSRSPPNELLNLMMPWIDCAIVPGKPRGHNRKAAILDTTTPVIPIPAHRHCRAANNTTPRTTNCGFTRTAKITVMVARPHRCRDNATK</sequence>